<dbReference type="AlphaFoldDB" id="A0A318QN98"/>
<gene>
    <name evidence="1" type="ORF">CFR77_06640</name>
</gene>
<reference evidence="1 2" key="1">
    <citation type="submission" date="2017-07" db="EMBL/GenBank/DDBJ databases">
        <title>A draft genome sequence of Komagataeibacter sucrofermentans LMG 18788.</title>
        <authorList>
            <person name="Skraban J."/>
            <person name="Cleenwerck I."/>
            <person name="Vandamme P."/>
            <person name="Trcek J."/>
        </authorList>
    </citation>
    <scope>NUCLEOTIDE SEQUENCE [LARGE SCALE GENOMIC DNA]</scope>
    <source>
        <strain evidence="1 2">LMG 18788</strain>
    </source>
</reference>
<evidence type="ECO:0000313" key="2">
    <source>
        <dbReference type="Proteomes" id="UP000247814"/>
    </source>
</evidence>
<organism evidence="1 2">
    <name type="scientific">Komagataeibacter sucrofermentans</name>
    <dbReference type="NCBI Taxonomy" id="1053551"/>
    <lineage>
        <taxon>Bacteria</taxon>
        <taxon>Pseudomonadati</taxon>
        <taxon>Pseudomonadota</taxon>
        <taxon>Alphaproteobacteria</taxon>
        <taxon>Acetobacterales</taxon>
        <taxon>Acetobacteraceae</taxon>
        <taxon>Komagataeibacter</taxon>
    </lineage>
</organism>
<dbReference type="OrthoDB" id="9151441at2"/>
<proteinExistence type="predicted"/>
<comment type="caution">
    <text evidence="1">The sequence shown here is derived from an EMBL/GenBank/DDBJ whole genome shotgun (WGS) entry which is preliminary data.</text>
</comment>
<accession>A0A318QN98</accession>
<evidence type="ECO:0000313" key="1">
    <source>
        <dbReference type="EMBL" id="PYD79414.1"/>
    </source>
</evidence>
<dbReference type="EMBL" id="NKUA01000007">
    <property type="protein sequence ID" value="PYD79414.1"/>
    <property type="molecule type" value="Genomic_DNA"/>
</dbReference>
<name>A0A318QN98_9PROT</name>
<dbReference type="Proteomes" id="UP000247814">
    <property type="component" value="Unassembled WGS sequence"/>
</dbReference>
<sequence length="250" mass="26673">MNRSIPQSKLLGNQHLTQIVDYLIEIGDEDTADQFARHGGTGQSMSWPWGTQVWGYTGMLIGYLAPDATGSEIEIANGMTLAPAPELRGSRVKITLERFWVNKYPGLGEHTVLCEFTGKNQIPGETEELRFALTVKARDGSGAGITGTPIFLGVSVGANGISFEGTTVNVRDSVDDGVLKALGSGPFRDGLSLLTTAQPALKPFVGLAGSLVSAVAERNKNRPIYSFKLGLDFENGSTSACLRHGSFIVI</sequence>
<keyword evidence="2" id="KW-1185">Reference proteome</keyword>
<protein>
    <submittedName>
        <fullName evidence="1">Uncharacterized protein</fullName>
    </submittedName>
</protein>
<dbReference type="RefSeq" id="WP_110568760.1">
    <property type="nucleotide sequence ID" value="NZ_CP181056.1"/>
</dbReference>